<evidence type="ECO:0000256" key="13">
    <source>
        <dbReference type="SAM" id="MobiDB-lite"/>
    </source>
</evidence>
<organism evidence="16 17">
    <name type="scientific">Pseudoduganella umbonata</name>
    <dbReference type="NCBI Taxonomy" id="864828"/>
    <lineage>
        <taxon>Bacteria</taxon>
        <taxon>Pseudomonadati</taxon>
        <taxon>Pseudomonadota</taxon>
        <taxon>Betaproteobacteria</taxon>
        <taxon>Burkholderiales</taxon>
        <taxon>Oxalobacteraceae</taxon>
        <taxon>Telluria group</taxon>
        <taxon>Pseudoduganella</taxon>
    </lineage>
</organism>
<keyword evidence="3 11" id="KW-1134">Transmembrane beta strand</keyword>
<feature type="region of interest" description="Disordered" evidence="13">
    <location>
        <begin position="159"/>
        <end position="184"/>
    </location>
</feature>
<dbReference type="PANTHER" id="PTHR32552">
    <property type="entry name" value="FERRICHROME IRON RECEPTOR-RELATED"/>
    <property type="match status" value="1"/>
</dbReference>
<evidence type="ECO:0000256" key="1">
    <source>
        <dbReference type="ARBA" id="ARBA00004571"/>
    </source>
</evidence>
<dbReference type="InterPro" id="IPR036942">
    <property type="entry name" value="Beta-barrel_TonB_sf"/>
</dbReference>
<evidence type="ECO:0000256" key="9">
    <source>
        <dbReference type="ARBA" id="ARBA00023136"/>
    </source>
</evidence>
<dbReference type="EMBL" id="CP040017">
    <property type="protein sequence ID" value="QCP09877.1"/>
    <property type="molecule type" value="Genomic_DNA"/>
</dbReference>
<keyword evidence="10 11" id="KW-0998">Cell outer membrane</keyword>
<dbReference type="PANTHER" id="PTHR32552:SF81">
    <property type="entry name" value="TONB-DEPENDENT OUTER MEMBRANE RECEPTOR"/>
    <property type="match status" value="1"/>
</dbReference>
<evidence type="ECO:0000256" key="3">
    <source>
        <dbReference type="ARBA" id="ARBA00022452"/>
    </source>
</evidence>
<evidence type="ECO:0000256" key="2">
    <source>
        <dbReference type="ARBA" id="ARBA00022448"/>
    </source>
</evidence>
<accession>A0ABX5UI47</accession>
<dbReference type="InterPro" id="IPR012910">
    <property type="entry name" value="Plug_dom"/>
</dbReference>
<dbReference type="PROSITE" id="PS52016">
    <property type="entry name" value="TONB_DEPENDENT_REC_3"/>
    <property type="match status" value="1"/>
</dbReference>
<protein>
    <submittedName>
        <fullName evidence="16">TonB-dependent receptor</fullName>
    </submittedName>
</protein>
<keyword evidence="9 11" id="KW-0472">Membrane</keyword>
<evidence type="ECO:0000313" key="16">
    <source>
        <dbReference type="EMBL" id="QCP09877.1"/>
    </source>
</evidence>
<comment type="subcellular location">
    <subcellularLocation>
        <location evidence="1 11">Cell outer membrane</location>
        <topology evidence="1 11">Multi-pass membrane protein</topology>
    </subcellularLocation>
</comment>
<keyword evidence="7" id="KW-0406">Ion transport</keyword>
<evidence type="ECO:0000256" key="12">
    <source>
        <dbReference type="RuleBase" id="RU003357"/>
    </source>
</evidence>
<keyword evidence="16" id="KW-0675">Receptor</keyword>
<evidence type="ECO:0000256" key="4">
    <source>
        <dbReference type="ARBA" id="ARBA00022496"/>
    </source>
</evidence>
<feature type="compositionally biased region" description="Low complexity" evidence="13">
    <location>
        <begin position="58"/>
        <end position="82"/>
    </location>
</feature>
<sequence>MSLPHVPSIRHPPAAPWHRCGACRVHLSSSGESCFAGHRSGLGVRLHGPIPASVSATRRRSGAAAGRAAPVARRRGTGPARRCPAGPDQRLLSAVLPARARNRGTVGPPRHGTRYRYPLRRGRLAQLAVHRVFRALLFPGRARRLLSCRARRLAPCRRAGPHGHACGRNSGPAHGDGDRRRHAGAGIRECKAAGPQSGFPHKLARKSSYSRPFPVLILFPLKASIATTEKSIRKRMKQHLLGSRTLALALAQACAGAVAMPSAIAGGADPEPQAAQTEQIERVEVTATRTGAVDVQRVPAAITVIKPEALGKYGLGNLNDIADLVPAMSVQQQATGVNNITMRGLVVRGIVPSEVQDASLVAVYIDEMPVTLKSANPDLKVLDLERIEVLQGPQGTLFGAGSMAGTVRQITKKPEFNDLFGSVEAVGSRTSGFGGGNHNVRGSVNLPLKNDALALRLTGYTGKDSGYIRNQLTGRTTNGVSTNQGRAALRLQASRDLLVDASVTASNIKGGINDAYADLAPYTTIALLPEVGNDKLQLYNLTVNYELGKAKLVSSTSYLHRDTLYVTSAQYPATAFIFGGQAPLMQSAYTIANKLTDFAQEFRLHSQDGGPLKWTVGAFFEKGSRDTLQDQPTTGFDARYAATRNFPGYDSQVNDLATTADNYFSGRQYIDSRQAALFAEATYTLWDRLDLTAGLRLFRGTQDFDLRFTGLFGNLATATPAVPTGVPALASSSATARGANPRFAAAWRVDPDHTLYASAGKGFRYGGNNQPVPFNFCGINAPATFEPDTLWNFEVGSKNTLFDRRMTFNASAYRIDWDDVQVFNRLPCTYYFTQNAGKIRSLGLELESLLKITRRASVGINASLNHATATDTVQTGIAAQNIPAGARVPYAPKFAASATASYSIPLPNNDEIGIAASYAHRGEAYTNFAREQGNYAEIPSSNTVNATLTWRTRGYEVGLFGTNLTNGAKVSDVTPNTIAIQPGNTLYLVRPRTVGLRVSARF</sequence>
<dbReference type="SUPFAM" id="SSF56935">
    <property type="entry name" value="Porins"/>
    <property type="match status" value="1"/>
</dbReference>
<dbReference type="Pfam" id="PF07715">
    <property type="entry name" value="Plug"/>
    <property type="match status" value="1"/>
</dbReference>
<keyword evidence="4" id="KW-0410">Iron transport</keyword>
<dbReference type="Proteomes" id="UP000298763">
    <property type="component" value="Chromosome"/>
</dbReference>
<keyword evidence="8 12" id="KW-0798">TonB box</keyword>
<gene>
    <name evidence="16" type="ORF">FCL38_05140</name>
</gene>
<dbReference type="Pfam" id="PF00593">
    <property type="entry name" value="TonB_dep_Rec_b-barrel"/>
    <property type="match status" value="1"/>
</dbReference>
<feature type="domain" description="TonB-dependent receptor plug" evidence="15">
    <location>
        <begin position="295"/>
        <end position="406"/>
    </location>
</feature>
<evidence type="ECO:0000256" key="8">
    <source>
        <dbReference type="ARBA" id="ARBA00023077"/>
    </source>
</evidence>
<reference evidence="16 17" key="1">
    <citation type="submission" date="2019-05" db="EMBL/GenBank/DDBJ databases">
        <title>Draft Genome Sequences of Six Type Strains of the Genus Massilia.</title>
        <authorList>
            <person name="Miess H."/>
            <person name="Frediansyhah A."/>
            <person name="Gross H."/>
        </authorList>
    </citation>
    <scope>NUCLEOTIDE SEQUENCE [LARGE SCALE GENOMIC DNA]</scope>
    <source>
        <strain evidence="16 17">DSMZ 26121</strain>
    </source>
</reference>
<feature type="region of interest" description="Disordered" evidence="13">
    <location>
        <begin position="58"/>
        <end position="87"/>
    </location>
</feature>
<evidence type="ECO:0000259" key="15">
    <source>
        <dbReference type="Pfam" id="PF07715"/>
    </source>
</evidence>
<feature type="domain" description="TonB-dependent receptor-like beta-barrel" evidence="14">
    <location>
        <begin position="466"/>
        <end position="964"/>
    </location>
</feature>
<evidence type="ECO:0000256" key="7">
    <source>
        <dbReference type="ARBA" id="ARBA00023065"/>
    </source>
</evidence>
<evidence type="ECO:0000256" key="5">
    <source>
        <dbReference type="ARBA" id="ARBA00022692"/>
    </source>
</evidence>
<keyword evidence="2 11" id="KW-0813">Transport</keyword>
<comment type="similarity">
    <text evidence="11 12">Belongs to the TonB-dependent receptor family.</text>
</comment>
<dbReference type="InterPro" id="IPR000531">
    <property type="entry name" value="Beta-barrel_TonB"/>
</dbReference>
<dbReference type="Gene3D" id="2.40.170.20">
    <property type="entry name" value="TonB-dependent receptor, beta-barrel domain"/>
    <property type="match status" value="1"/>
</dbReference>
<evidence type="ECO:0000259" key="14">
    <source>
        <dbReference type="Pfam" id="PF00593"/>
    </source>
</evidence>
<evidence type="ECO:0000256" key="6">
    <source>
        <dbReference type="ARBA" id="ARBA00023004"/>
    </source>
</evidence>
<keyword evidence="6" id="KW-0408">Iron</keyword>
<proteinExistence type="inferred from homology"/>
<keyword evidence="5 11" id="KW-0812">Transmembrane</keyword>
<evidence type="ECO:0000256" key="11">
    <source>
        <dbReference type="PROSITE-ProRule" id="PRU01360"/>
    </source>
</evidence>
<name>A0ABX5UI47_9BURK</name>
<evidence type="ECO:0000256" key="10">
    <source>
        <dbReference type="ARBA" id="ARBA00023237"/>
    </source>
</evidence>
<evidence type="ECO:0000313" key="17">
    <source>
        <dbReference type="Proteomes" id="UP000298763"/>
    </source>
</evidence>
<keyword evidence="17" id="KW-1185">Reference proteome</keyword>
<dbReference type="InterPro" id="IPR039426">
    <property type="entry name" value="TonB-dep_rcpt-like"/>
</dbReference>